<keyword evidence="12" id="KW-1185">Reference proteome</keyword>
<dbReference type="CDD" id="cd00071">
    <property type="entry name" value="GMPK"/>
    <property type="match status" value="1"/>
</dbReference>
<evidence type="ECO:0000256" key="3">
    <source>
        <dbReference type="ARBA" id="ARBA00016296"/>
    </source>
</evidence>
<proteinExistence type="inferred from homology"/>
<keyword evidence="5 9" id="KW-0547">Nucleotide-binding</keyword>
<dbReference type="OrthoDB" id="9808150at2"/>
<evidence type="ECO:0000256" key="2">
    <source>
        <dbReference type="ARBA" id="ARBA00012961"/>
    </source>
</evidence>
<comment type="subcellular location">
    <subcellularLocation>
        <location evidence="9">Cytoplasm</location>
    </subcellularLocation>
</comment>
<feature type="domain" description="Guanylate kinase-like" evidence="10">
    <location>
        <begin position="10"/>
        <end position="190"/>
    </location>
</feature>
<dbReference type="Gene3D" id="3.30.63.10">
    <property type="entry name" value="Guanylate Kinase phosphate binding domain"/>
    <property type="match status" value="1"/>
</dbReference>
<dbReference type="PANTHER" id="PTHR23117">
    <property type="entry name" value="GUANYLATE KINASE-RELATED"/>
    <property type="match status" value="1"/>
</dbReference>
<evidence type="ECO:0000256" key="6">
    <source>
        <dbReference type="ARBA" id="ARBA00022777"/>
    </source>
</evidence>
<evidence type="ECO:0000313" key="12">
    <source>
        <dbReference type="Proteomes" id="UP000244880"/>
    </source>
</evidence>
<evidence type="ECO:0000256" key="7">
    <source>
        <dbReference type="ARBA" id="ARBA00022840"/>
    </source>
</evidence>
<evidence type="ECO:0000256" key="5">
    <source>
        <dbReference type="ARBA" id="ARBA00022741"/>
    </source>
</evidence>
<dbReference type="PROSITE" id="PS00856">
    <property type="entry name" value="GUANYLATE_KINASE_1"/>
    <property type="match status" value="1"/>
</dbReference>
<dbReference type="Pfam" id="PF00625">
    <property type="entry name" value="Guanylate_kin"/>
    <property type="match status" value="1"/>
</dbReference>
<dbReference type="EC" id="2.7.4.8" evidence="2 9"/>
<sequence length="217" mass="24723">MLATEKNRLGLLVILSSPSGAGKSTLAKRLMAWDETLRFSVSATTRSPRPGEVDGKDYYFVAEDDFKKWVTDGEMLEHAQVFGNYYGSPKPPVEAAIQEGRDVLFDIDWQGAQQIGKSALRHHVLSIFILPPSIPELRRRLETRAQDDVDVITKRMEKSWDEISHWDGYDYVLVNDDLDKTEDRLKTIIAAERLKAAQQPHLLDHVRALQSQFEELS</sequence>
<evidence type="ECO:0000259" key="10">
    <source>
        <dbReference type="PROSITE" id="PS50052"/>
    </source>
</evidence>
<dbReference type="InterPro" id="IPR020590">
    <property type="entry name" value="Guanylate_kinase_CS"/>
</dbReference>
<dbReference type="HAMAP" id="MF_00328">
    <property type="entry name" value="Guanylate_kinase"/>
    <property type="match status" value="1"/>
</dbReference>
<dbReference type="Proteomes" id="UP000244880">
    <property type="component" value="Unassembled WGS sequence"/>
</dbReference>
<dbReference type="InterPro" id="IPR027417">
    <property type="entry name" value="P-loop_NTPase"/>
</dbReference>
<dbReference type="EMBL" id="OMOR01000001">
    <property type="protein sequence ID" value="SPH21419.1"/>
    <property type="molecule type" value="Genomic_DNA"/>
</dbReference>
<accession>A0A2R8BED3</accession>
<dbReference type="Gene3D" id="3.40.50.300">
    <property type="entry name" value="P-loop containing nucleotide triphosphate hydrolases"/>
    <property type="match status" value="1"/>
</dbReference>
<dbReference type="FunFam" id="3.30.63.10:FF:000002">
    <property type="entry name" value="Guanylate kinase 1"/>
    <property type="match status" value="1"/>
</dbReference>
<comment type="catalytic activity">
    <reaction evidence="9">
        <text>GMP + ATP = GDP + ADP</text>
        <dbReference type="Rhea" id="RHEA:20780"/>
        <dbReference type="ChEBI" id="CHEBI:30616"/>
        <dbReference type="ChEBI" id="CHEBI:58115"/>
        <dbReference type="ChEBI" id="CHEBI:58189"/>
        <dbReference type="ChEBI" id="CHEBI:456216"/>
        <dbReference type="EC" id="2.7.4.8"/>
    </reaction>
</comment>
<evidence type="ECO:0000313" key="11">
    <source>
        <dbReference type="EMBL" id="SPH21419.1"/>
    </source>
</evidence>
<dbReference type="GO" id="GO:0004385">
    <property type="term" value="F:GMP kinase activity"/>
    <property type="evidence" value="ECO:0007669"/>
    <property type="project" value="UniProtKB-UniRule"/>
</dbReference>
<dbReference type="InterPro" id="IPR017665">
    <property type="entry name" value="Guanylate_kinase"/>
</dbReference>
<gene>
    <name evidence="9 11" type="primary">gmk</name>
    <name evidence="11" type="ORF">ASD8599_02173</name>
</gene>
<dbReference type="SUPFAM" id="SSF52540">
    <property type="entry name" value="P-loop containing nucleoside triphosphate hydrolases"/>
    <property type="match status" value="1"/>
</dbReference>
<dbReference type="PANTHER" id="PTHR23117:SF13">
    <property type="entry name" value="GUANYLATE KINASE"/>
    <property type="match status" value="1"/>
</dbReference>
<protein>
    <recommendedName>
        <fullName evidence="3 9">Guanylate kinase</fullName>
        <ecNumber evidence="2 9">2.7.4.8</ecNumber>
    </recommendedName>
    <alternativeName>
        <fullName evidence="8 9">GMP kinase</fullName>
    </alternativeName>
</protein>
<keyword evidence="4 9" id="KW-0808">Transferase</keyword>
<evidence type="ECO:0000256" key="9">
    <source>
        <dbReference type="HAMAP-Rule" id="MF_00328"/>
    </source>
</evidence>
<name>A0A2R8BED3_9RHOB</name>
<dbReference type="GO" id="GO:0005524">
    <property type="term" value="F:ATP binding"/>
    <property type="evidence" value="ECO:0007669"/>
    <property type="project" value="UniProtKB-UniRule"/>
</dbReference>
<organism evidence="11 12">
    <name type="scientific">Ascidiaceihabitans donghaensis</name>
    <dbReference type="NCBI Taxonomy" id="1510460"/>
    <lineage>
        <taxon>Bacteria</taxon>
        <taxon>Pseudomonadati</taxon>
        <taxon>Pseudomonadota</taxon>
        <taxon>Alphaproteobacteria</taxon>
        <taxon>Rhodobacterales</taxon>
        <taxon>Paracoccaceae</taxon>
        <taxon>Ascidiaceihabitans</taxon>
    </lineage>
</organism>
<evidence type="ECO:0000256" key="1">
    <source>
        <dbReference type="ARBA" id="ARBA00005790"/>
    </source>
</evidence>
<reference evidence="11 12" key="1">
    <citation type="submission" date="2018-03" db="EMBL/GenBank/DDBJ databases">
        <authorList>
            <person name="Keele B.F."/>
        </authorList>
    </citation>
    <scope>NUCLEOTIDE SEQUENCE [LARGE SCALE GENOMIC DNA]</scope>
    <source>
        <strain evidence="11 12">CECT 8599</strain>
    </source>
</reference>
<evidence type="ECO:0000256" key="4">
    <source>
        <dbReference type="ARBA" id="ARBA00022679"/>
    </source>
</evidence>
<dbReference type="PROSITE" id="PS50052">
    <property type="entry name" value="GUANYLATE_KINASE_2"/>
    <property type="match status" value="1"/>
</dbReference>
<comment type="similarity">
    <text evidence="1 9">Belongs to the guanylate kinase family.</text>
</comment>
<evidence type="ECO:0000256" key="8">
    <source>
        <dbReference type="ARBA" id="ARBA00030128"/>
    </source>
</evidence>
<dbReference type="SMART" id="SM00072">
    <property type="entry name" value="GuKc"/>
    <property type="match status" value="1"/>
</dbReference>
<dbReference type="InterPro" id="IPR008144">
    <property type="entry name" value="Guanylate_kin-like_dom"/>
</dbReference>
<keyword evidence="9" id="KW-0963">Cytoplasm</keyword>
<dbReference type="RefSeq" id="WP_108828491.1">
    <property type="nucleotide sequence ID" value="NZ_OMOR01000001.1"/>
</dbReference>
<feature type="binding site" evidence="9">
    <location>
        <begin position="17"/>
        <end position="24"/>
    </location>
    <ligand>
        <name>ATP</name>
        <dbReference type="ChEBI" id="CHEBI:30616"/>
    </ligand>
</feature>
<dbReference type="NCBIfam" id="TIGR03263">
    <property type="entry name" value="guanyl_kin"/>
    <property type="match status" value="1"/>
</dbReference>
<keyword evidence="7 9" id="KW-0067">ATP-binding</keyword>
<dbReference type="InterPro" id="IPR008145">
    <property type="entry name" value="GK/Ca_channel_bsu"/>
</dbReference>
<keyword evidence="6 9" id="KW-0418">Kinase</keyword>
<comment type="function">
    <text evidence="9">Essential for recycling GMP and indirectly, cGMP.</text>
</comment>
<dbReference type="GO" id="GO:0005829">
    <property type="term" value="C:cytosol"/>
    <property type="evidence" value="ECO:0007669"/>
    <property type="project" value="TreeGrafter"/>
</dbReference>
<dbReference type="AlphaFoldDB" id="A0A2R8BED3"/>